<keyword evidence="1" id="KW-0472">Membrane</keyword>
<dbReference type="Proteomes" id="UP001203297">
    <property type="component" value="Unassembled WGS sequence"/>
</dbReference>
<proteinExistence type="predicted"/>
<evidence type="ECO:0000313" key="2">
    <source>
        <dbReference type="EMBL" id="KAI0301525.1"/>
    </source>
</evidence>
<keyword evidence="1" id="KW-1133">Transmembrane helix</keyword>
<accession>A0AAD4QMG4</accession>
<feature type="transmembrane region" description="Helical" evidence="1">
    <location>
        <begin position="217"/>
        <end position="235"/>
    </location>
</feature>
<dbReference type="EMBL" id="WTXG01000014">
    <property type="protein sequence ID" value="KAI0301525.1"/>
    <property type="molecule type" value="Genomic_DNA"/>
</dbReference>
<sequence length="352" mass="40395">MTLNKRYMSASGVRRDVAAQEAFQRERQVSIYRTSIALPPNVSSPPKKGGDLKLRIDSTRLLRYLTAISCLDSHPPPLLPHPVFASLDLSFSHPLHLNVMTNWEDPEHLAQSYIDFIKLEHVLAGIYLWEFFINLHYEWSFITRKRKWLWTVGVYITCRFSALLSTIVNIFVMDTNKKINCQIWIIFCEILALIALASGSFLIVVRISAIWERKKHIMILAASVWSVNVGFWIHFPLDMEPNRQYMSQSFHLQGTATIHCYVCYGYDSLNYHASRLWRKGEFQRSGLWNLLWTQGLTWVALAAVADIPMIVRSLIPSEVASEVKVSGYASPQLERSLERGMSVLYGAIPNCN</sequence>
<name>A0AAD4QMG4_9AGAM</name>
<keyword evidence="1" id="KW-0812">Transmembrane</keyword>
<dbReference type="AlphaFoldDB" id="A0AAD4QMG4"/>
<feature type="transmembrane region" description="Helical" evidence="1">
    <location>
        <begin position="183"/>
        <end position="205"/>
    </location>
</feature>
<protein>
    <submittedName>
        <fullName evidence="2">Uncharacterized protein</fullName>
    </submittedName>
</protein>
<reference evidence="2" key="1">
    <citation type="journal article" date="2022" name="New Phytol.">
        <title>Evolutionary transition to the ectomycorrhizal habit in the genomes of a hyperdiverse lineage of mushroom-forming fungi.</title>
        <authorList>
            <person name="Looney B."/>
            <person name="Miyauchi S."/>
            <person name="Morin E."/>
            <person name="Drula E."/>
            <person name="Courty P.E."/>
            <person name="Kohler A."/>
            <person name="Kuo A."/>
            <person name="LaButti K."/>
            <person name="Pangilinan J."/>
            <person name="Lipzen A."/>
            <person name="Riley R."/>
            <person name="Andreopoulos W."/>
            <person name="He G."/>
            <person name="Johnson J."/>
            <person name="Nolan M."/>
            <person name="Tritt A."/>
            <person name="Barry K.W."/>
            <person name="Grigoriev I.V."/>
            <person name="Nagy L.G."/>
            <person name="Hibbett D."/>
            <person name="Henrissat B."/>
            <person name="Matheny P.B."/>
            <person name="Labbe J."/>
            <person name="Martin F.M."/>
        </authorList>
    </citation>
    <scope>NUCLEOTIDE SEQUENCE</scope>
    <source>
        <strain evidence="2">BPL690</strain>
    </source>
</reference>
<keyword evidence="3" id="KW-1185">Reference proteome</keyword>
<comment type="caution">
    <text evidence="2">The sequence shown here is derived from an EMBL/GenBank/DDBJ whole genome shotgun (WGS) entry which is preliminary data.</text>
</comment>
<organism evidence="2 3">
    <name type="scientific">Multifurca ochricompacta</name>
    <dbReference type="NCBI Taxonomy" id="376703"/>
    <lineage>
        <taxon>Eukaryota</taxon>
        <taxon>Fungi</taxon>
        <taxon>Dikarya</taxon>
        <taxon>Basidiomycota</taxon>
        <taxon>Agaricomycotina</taxon>
        <taxon>Agaricomycetes</taxon>
        <taxon>Russulales</taxon>
        <taxon>Russulaceae</taxon>
        <taxon>Multifurca</taxon>
    </lineage>
</organism>
<evidence type="ECO:0000256" key="1">
    <source>
        <dbReference type="SAM" id="Phobius"/>
    </source>
</evidence>
<gene>
    <name evidence="2" type="ORF">B0F90DRAFT_1816993</name>
</gene>
<evidence type="ECO:0000313" key="3">
    <source>
        <dbReference type="Proteomes" id="UP001203297"/>
    </source>
</evidence>
<feature type="transmembrane region" description="Helical" evidence="1">
    <location>
        <begin position="148"/>
        <end position="171"/>
    </location>
</feature>